<evidence type="ECO:0000313" key="3">
    <source>
        <dbReference type="EMBL" id="KAF9417772.1"/>
    </source>
</evidence>
<evidence type="ECO:0000256" key="1">
    <source>
        <dbReference type="SAM" id="Coils"/>
    </source>
</evidence>
<dbReference type="Proteomes" id="UP000648187">
    <property type="component" value="Unassembled WGS sequence"/>
</dbReference>
<protein>
    <submittedName>
        <fullName evidence="3">Uncharacterized protein</fullName>
    </submittedName>
</protein>
<evidence type="ECO:0000256" key="2">
    <source>
        <dbReference type="SAM" id="MobiDB-lite"/>
    </source>
</evidence>
<gene>
    <name evidence="3" type="ORF">HW555_005186</name>
</gene>
<reference evidence="3" key="1">
    <citation type="submission" date="2020-08" db="EMBL/GenBank/DDBJ databases">
        <title>Spodoptera exigua strain:BAW_Kor-Di-RS1 Genome sequencing and assembly.</title>
        <authorList>
            <person name="Kim J."/>
            <person name="Nam H.Y."/>
            <person name="Kwon M."/>
            <person name="Choi J.H."/>
            <person name="Cho S.R."/>
            <person name="Kim G.-H."/>
        </authorList>
    </citation>
    <scope>NUCLEOTIDE SEQUENCE</scope>
    <source>
        <strain evidence="3">BAW_Kor-Di-RS1</strain>
        <tissue evidence="3">Whole-body</tissue>
    </source>
</reference>
<keyword evidence="4" id="KW-1185">Reference proteome</keyword>
<feature type="region of interest" description="Disordered" evidence="2">
    <location>
        <begin position="1"/>
        <end position="20"/>
    </location>
</feature>
<proteinExistence type="predicted"/>
<dbReference type="AlphaFoldDB" id="A0A835GKY1"/>
<organism evidence="3 4">
    <name type="scientific">Spodoptera exigua</name>
    <name type="common">Beet armyworm</name>
    <name type="synonym">Noctua fulgens</name>
    <dbReference type="NCBI Taxonomy" id="7107"/>
    <lineage>
        <taxon>Eukaryota</taxon>
        <taxon>Metazoa</taxon>
        <taxon>Ecdysozoa</taxon>
        <taxon>Arthropoda</taxon>
        <taxon>Hexapoda</taxon>
        <taxon>Insecta</taxon>
        <taxon>Pterygota</taxon>
        <taxon>Neoptera</taxon>
        <taxon>Endopterygota</taxon>
        <taxon>Lepidoptera</taxon>
        <taxon>Glossata</taxon>
        <taxon>Ditrysia</taxon>
        <taxon>Noctuoidea</taxon>
        <taxon>Noctuidae</taxon>
        <taxon>Amphipyrinae</taxon>
        <taxon>Spodoptera</taxon>
    </lineage>
</organism>
<sequence>MRKSLNSKQRQLRKSGNELLPNDAAELQRVSTEQQALQKHLEAARKQARQHSMLIQEYETKQRQQNPQLAQQSVINQQQITSNQTVFAQNQNIGQGQQVQQQGTINRPMQLGLQGATIQQQQTLIRTQQTVIGADGQPISQQRIGLVTSPLNAQGRLVTQGGRTLVIEQAGGPQPQLVRQLGGAGVQERGQAGPAMGQFAGRPAAAGARQPGARPAMSPLHVQSPLAPQSPLHQLTSPMQSPLHSQQSPLHHTSQSPLHPSTQSPLHTQHRQCTRNKLRCRSTPRCPSSRRCTRSNLQCICNSRRCTRNSLPCTRRCRLNTFCNNCKLRGPAPNYRRPAGVLRYINNRRFRVL</sequence>
<feature type="compositionally biased region" description="Polar residues" evidence="2">
    <location>
        <begin position="231"/>
        <end position="267"/>
    </location>
</feature>
<feature type="compositionally biased region" description="Low complexity" evidence="2">
    <location>
        <begin position="200"/>
        <end position="216"/>
    </location>
</feature>
<feature type="compositionally biased region" description="Basic residues" evidence="2">
    <location>
        <begin position="1"/>
        <end position="13"/>
    </location>
</feature>
<comment type="caution">
    <text evidence="3">The sequence shown here is derived from an EMBL/GenBank/DDBJ whole genome shotgun (WGS) entry which is preliminary data.</text>
</comment>
<feature type="coiled-coil region" evidence="1">
    <location>
        <begin position="27"/>
        <end position="61"/>
    </location>
</feature>
<name>A0A835GKY1_SPOEX</name>
<evidence type="ECO:0000313" key="4">
    <source>
        <dbReference type="Proteomes" id="UP000648187"/>
    </source>
</evidence>
<feature type="region of interest" description="Disordered" evidence="2">
    <location>
        <begin position="181"/>
        <end position="274"/>
    </location>
</feature>
<dbReference type="EMBL" id="JACKWZ010000065">
    <property type="protein sequence ID" value="KAF9417772.1"/>
    <property type="molecule type" value="Genomic_DNA"/>
</dbReference>
<accession>A0A835GKY1</accession>
<keyword evidence="1" id="KW-0175">Coiled coil</keyword>